<evidence type="ECO:0000256" key="2">
    <source>
        <dbReference type="ARBA" id="ARBA00022490"/>
    </source>
</evidence>
<dbReference type="GO" id="GO:0004252">
    <property type="term" value="F:serine-type endopeptidase activity"/>
    <property type="evidence" value="ECO:0007669"/>
    <property type="project" value="InterPro"/>
</dbReference>
<feature type="coiled-coil region" evidence="7">
    <location>
        <begin position="318"/>
        <end position="345"/>
    </location>
</feature>
<evidence type="ECO:0000256" key="5">
    <source>
        <dbReference type="ARBA" id="ARBA00022825"/>
    </source>
</evidence>
<dbReference type="EMBL" id="PVTR01000001">
    <property type="protein sequence ID" value="PRY90591.1"/>
    <property type="molecule type" value="Genomic_DNA"/>
</dbReference>
<keyword evidence="5" id="KW-0720">Serine protease</keyword>
<evidence type="ECO:0000256" key="3">
    <source>
        <dbReference type="ARBA" id="ARBA00022670"/>
    </source>
</evidence>
<reference evidence="9 10" key="1">
    <citation type="submission" date="2018-03" db="EMBL/GenBank/DDBJ databases">
        <title>Genomic Encyclopedia of Archaeal and Bacterial Type Strains, Phase II (KMG-II): from individual species to whole genera.</title>
        <authorList>
            <person name="Goeker M."/>
        </authorList>
    </citation>
    <scope>NUCLEOTIDE SEQUENCE [LARGE SCALE GENOMIC DNA]</scope>
    <source>
        <strain evidence="9 10">DSM 27929</strain>
    </source>
</reference>
<evidence type="ECO:0000256" key="1">
    <source>
        <dbReference type="ARBA" id="ARBA00007039"/>
    </source>
</evidence>
<dbReference type="GO" id="GO:0006515">
    <property type="term" value="P:protein quality control for misfolded or incompletely synthesized proteins"/>
    <property type="evidence" value="ECO:0007669"/>
    <property type="project" value="TreeGrafter"/>
</dbReference>
<dbReference type="SUPFAM" id="SSF52096">
    <property type="entry name" value="ClpP/crotonase"/>
    <property type="match status" value="1"/>
</dbReference>
<evidence type="ECO:0000313" key="9">
    <source>
        <dbReference type="EMBL" id="PRY90591.1"/>
    </source>
</evidence>
<dbReference type="Gene3D" id="3.90.226.10">
    <property type="entry name" value="2-enoyl-CoA Hydratase, Chain A, domain 1"/>
    <property type="match status" value="1"/>
</dbReference>
<gene>
    <name evidence="9" type="ORF">CLW00_101255</name>
</gene>
<comment type="caution">
    <text evidence="9">The sequence shown here is derived from an EMBL/GenBank/DDBJ whole genome shotgun (WGS) entry which is preliminary data.</text>
</comment>
<evidence type="ECO:0000256" key="4">
    <source>
        <dbReference type="ARBA" id="ARBA00022801"/>
    </source>
</evidence>
<keyword evidence="4" id="KW-0378">Hydrolase</keyword>
<dbReference type="CDD" id="cd07016">
    <property type="entry name" value="S14_ClpP_1"/>
    <property type="match status" value="1"/>
</dbReference>
<dbReference type="AlphaFoldDB" id="A0A2T0WV66"/>
<dbReference type="Proteomes" id="UP000238157">
    <property type="component" value="Unassembled WGS sequence"/>
</dbReference>
<keyword evidence="3" id="KW-0645">Protease</keyword>
<feature type="region of interest" description="Disordered" evidence="8">
    <location>
        <begin position="369"/>
        <end position="389"/>
    </location>
</feature>
<feature type="compositionally biased region" description="Basic and acidic residues" evidence="8">
    <location>
        <begin position="374"/>
        <end position="383"/>
    </location>
</feature>
<keyword evidence="7" id="KW-0175">Coiled coil</keyword>
<dbReference type="InterPro" id="IPR029045">
    <property type="entry name" value="ClpP/crotonase-like_dom_sf"/>
</dbReference>
<evidence type="ECO:0000256" key="6">
    <source>
        <dbReference type="RuleBase" id="RU003567"/>
    </source>
</evidence>
<dbReference type="GO" id="GO:0051117">
    <property type="term" value="F:ATPase binding"/>
    <property type="evidence" value="ECO:0007669"/>
    <property type="project" value="TreeGrafter"/>
</dbReference>
<dbReference type="PANTHER" id="PTHR10381:SF70">
    <property type="entry name" value="ATP-DEPENDENT CLP PROTEASE PROTEOLYTIC SUBUNIT"/>
    <property type="match status" value="1"/>
</dbReference>
<dbReference type="PANTHER" id="PTHR10381">
    <property type="entry name" value="ATP-DEPENDENT CLP PROTEASE PROTEOLYTIC SUBUNIT"/>
    <property type="match status" value="1"/>
</dbReference>
<dbReference type="PRINTS" id="PR00127">
    <property type="entry name" value="CLPPROTEASEP"/>
</dbReference>
<keyword evidence="10" id="KW-1185">Reference proteome</keyword>
<evidence type="ECO:0000256" key="7">
    <source>
        <dbReference type="SAM" id="Coils"/>
    </source>
</evidence>
<keyword evidence="2" id="KW-0963">Cytoplasm</keyword>
<dbReference type="InterPro" id="IPR001907">
    <property type="entry name" value="ClpP"/>
</dbReference>
<dbReference type="GO" id="GO:0009368">
    <property type="term" value="C:endopeptidase Clp complex"/>
    <property type="evidence" value="ECO:0007669"/>
    <property type="project" value="TreeGrafter"/>
</dbReference>
<dbReference type="Pfam" id="PF00574">
    <property type="entry name" value="CLP_protease"/>
    <property type="match status" value="1"/>
</dbReference>
<feature type="region of interest" description="Disordered" evidence="8">
    <location>
        <begin position="239"/>
        <end position="263"/>
    </location>
</feature>
<dbReference type="GO" id="GO:0004176">
    <property type="term" value="F:ATP-dependent peptidase activity"/>
    <property type="evidence" value="ECO:0007669"/>
    <property type="project" value="InterPro"/>
</dbReference>
<sequence length="409" mass="45508">MSKQTTGFYEIFNKAEDKSSVDIMLYGAIPDFDLDTYKMKNQADKFVSEFKKLEKDFDRINIYINSPGGYLYHAFPIFNVIANSKKDVHTYNDGLAASAGGYILLAGKTIHTAKNAFLMIHRASGIAFGNADKMRDTADMMEKYEGVIIDRLASISGQSKEDIQDKYFDGKDHFLTAEEAKEAGFVNEIEDYESEDAPPSNITNMAFGEVMNLYKKEQHSEESLITRITNHLRKTFTLTPAKQEGQDPPAPTPTPNPTNTDMNFENSLSLLSKETVTAEDLAAIKAELQAYHDAGEKFTDEEVQNRITEATATLSEEITNLSTEKANAETLVSSLTEEKETLSTEKGKLDTEVKNLKVTVEAYRKSGVKPVNAKSDDPDKIDGEEGAVNFTSETDVEIKRQRAEMGIGQ</sequence>
<protein>
    <recommendedName>
        <fullName evidence="6">ATP-dependent Clp protease proteolytic subunit</fullName>
    </recommendedName>
</protein>
<accession>A0A2T0WV66</accession>
<dbReference type="OrthoDB" id="1408931at2"/>
<dbReference type="InterPro" id="IPR023562">
    <property type="entry name" value="ClpP/TepA"/>
</dbReference>
<dbReference type="NCBIfam" id="NF045542">
    <property type="entry name" value="Clp_rel_HeadMat"/>
    <property type="match status" value="1"/>
</dbReference>
<proteinExistence type="inferred from homology"/>
<dbReference type="RefSeq" id="WP_106131831.1">
    <property type="nucleotide sequence ID" value="NZ_PVTR01000001.1"/>
</dbReference>
<name>A0A2T0WV66_9BACT</name>
<evidence type="ECO:0000313" key="10">
    <source>
        <dbReference type="Proteomes" id="UP000238157"/>
    </source>
</evidence>
<organism evidence="9 10">
    <name type="scientific">Mongoliibacter ruber</name>
    <dbReference type="NCBI Taxonomy" id="1750599"/>
    <lineage>
        <taxon>Bacteria</taxon>
        <taxon>Pseudomonadati</taxon>
        <taxon>Bacteroidota</taxon>
        <taxon>Cytophagia</taxon>
        <taxon>Cytophagales</taxon>
        <taxon>Cyclobacteriaceae</taxon>
        <taxon>Mongoliibacter</taxon>
    </lineage>
</organism>
<comment type="similarity">
    <text evidence="1 6">Belongs to the peptidase S14 family.</text>
</comment>
<evidence type="ECO:0000256" key="8">
    <source>
        <dbReference type="SAM" id="MobiDB-lite"/>
    </source>
</evidence>